<evidence type="ECO:0000313" key="3">
    <source>
        <dbReference type="Proteomes" id="UP001162031"/>
    </source>
</evidence>
<dbReference type="Proteomes" id="UP001162031">
    <property type="component" value="Unassembled WGS sequence"/>
</dbReference>
<feature type="compositionally biased region" description="Polar residues" evidence="1">
    <location>
        <begin position="15"/>
        <end position="24"/>
    </location>
</feature>
<evidence type="ECO:0000256" key="1">
    <source>
        <dbReference type="SAM" id="MobiDB-lite"/>
    </source>
</evidence>
<reference evidence="2" key="1">
    <citation type="submission" date="2022-12" db="EMBL/GenBank/DDBJ databases">
        <authorList>
            <person name="Webb A."/>
        </authorList>
    </citation>
    <scope>NUCLEOTIDE SEQUENCE</scope>
    <source>
        <strain evidence="2">Hp1</strain>
    </source>
</reference>
<organism evidence="2 3">
    <name type="scientific">Hyaloperonospora brassicae</name>
    <name type="common">Brassica downy mildew</name>
    <name type="synonym">Peronospora brassicae</name>
    <dbReference type="NCBI Taxonomy" id="162125"/>
    <lineage>
        <taxon>Eukaryota</taxon>
        <taxon>Sar</taxon>
        <taxon>Stramenopiles</taxon>
        <taxon>Oomycota</taxon>
        <taxon>Peronosporomycetes</taxon>
        <taxon>Peronosporales</taxon>
        <taxon>Peronosporaceae</taxon>
        <taxon>Hyaloperonospora</taxon>
    </lineage>
</organism>
<comment type="caution">
    <text evidence="2">The sequence shown here is derived from an EMBL/GenBank/DDBJ whole genome shotgun (WGS) entry which is preliminary data.</text>
</comment>
<keyword evidence="3" id="KW-1185">Reference proteome</keyword>
<protein>
    <submittedName>
        <fullName evidence="2">Uncharacterized protein</fullName>
    </submittedName>
</protein>
<dbReference type="EMBL" id="CANTFL010001192">
    <property type="protein sequence ID" value="CAI5733128.1"/>
    <property type="molecule type" value="Genomic_DNA"/>
</dbReference>
<evidence type="ECO:0000313" key="2">
    <source>
        <dbReference type="EMBL" id="CAI5733128.1"/>
    </source>
</evidence>
<name>A0AAV0UBN0_HYABA</name>
<dbReference type="AlphaFoldDB" id="A0AAV0UBN0"/>
<accession>A0AAV0UBN0</accession>
<gene>
    <name evidence="2" type="ORF">HBR001_LOCUS5737</name>
</gene>
<proteinExistence type="predicted"/>
<sequence length="78" mass="8840">MRNSDPALCWLSDRSGGTPTTKQPLNPEESVFEIKHFREDYKTTDLMVSVASFTREVTVEQIATPDLLVAEILNVMRL</sequence>
<feature type="region of interest" description="Disordered" evidence="1">
    <location>
        <begin position="1"/>
        <end position="25"/>
    </location>
</feature>